<proteinExistence type="predicted"/>
<sequence length="275" mass="30711">MESTDESIELQNISRVNIFSRDTLNLQLPRTVLASADDADTTQIDETYDNSPPPAADFRFSRPSRTVPNKSDVLKYFAKAAKFRIKSIGNEIQVTDLSDNPLFDVWYSLNCSFRVWTVEAFGKPILLMNEPLSACDYATQETRIYITDWNGDPFGSLIAGEPFYVHDADDKPVFKLVRISQAVSRDANSDSLQLDSEVENDEFGTVRWQCLSGDGTHLASLTDSYLLQFCDNLTLHLKLLTLSAIIRAISQNSSLSLGCALIKMFLSCCLNGSYS</sequence>
<dbReference type="STRING" id="6336.A0A0V0SHM3"/>
<comment type="caution">
    <text evidence="1">The sequence shown here is derived from an EMBL/GenBank/DDBJ whole genome shotgun (WGS) entry which is preliminary data.</text>
</comment>
<dbReference type="EMBL" id="JYDL01000008">
    <property type="protein sequence ID" value="KRX26292.1"/>
    <property type="molecule type" value="Genomic_DNA"/>
</dbReference>
<protein>
    <submittedName>
        <fullName evidence="1">Uncharacterized protein</fullName>
    </submittedName>
</protein>
<accession>A0A0V0SHM3</accession>
<evidence type="ECO:0000313" key="2">
    <source>
        <dbReference type="Proteomes" id="UP000054630"/>
    </source>
</evidence>
<dbReference type="AlphaFoldDB" id="A0A0V0SHM3"/>
<name>A0A0V0SHM3_9BILA</name>
<organism evidence="1 2">
    <name type="scientific">Trichinella nelsoni</name>
    <dbReference type="NCBI Taxonomy" id="6336"/>
    <lineage>
        <taxon>Eukaryota</taxon>
        <taxon>Metazoa</taxon>
        <taxon>Ecdysozoa</taxon>
        <taxon>Nematoda</taxon>
        <taxon>Enoplea</taxon>
        <taxon>Dorylaimia</taxon>
        <taxon>Trichinellida</taxon>
        <taxon>Trichinellidae</taxon>
        <taxon>Trichinella</taxon>
    </lineage>
</organism>
<reference evidence="1 2" key="1">
    <citation type="submission" date="2015-01" db="EMBL/GenBank/DDBJ databases">
        <title>Evolution of Trichinella species and genotypes.</title>
        <authorList>
            <person name="Korhonen P.K."/>
            <person name="Edoardo P."/>
            <person name="Giuseppe L.R."/>
            <person name="Gasser R.B."/>
        </authorList>
    </citation>
    <scope>NUCLEOTIDE SEQUENCE [LARGE SCALE GENOMIC DNA]</scope>
    <source>
        <strain evidence="1">ISS37</strain>
    </source>
</reference>
<evidence type="ECO:0000313" key="1">
    <source>
        <dbReference type="EMBL" id="KRX26292.1"/>
    </source>
</evidence>
<keyword evidence="2" id="KW-1185">Reference proteome</keyword>
<dbReference type="OrthoDB" id="5800741at2759"/>
<dbReference type="Proteomes" id="UP000054630">
    <property type="component" value="Unassembled WGS sequence"/>
</dbReference>
<gene>
    <name evidence="1" type="ORF">T07_3658</name>
</gene>